<reference evidence="2 3" key="1">
    <citation type="submission" date="2019-06" db="EMBL/GenBank/DDBJ databases">
        <title>Whole genome sequencing of XDR Enterobacter.</title>
        <authorList>
            <person name="Gnana Soundari P."/>
            <person name="Vijayakumar R."/>
            <person name="Krishnan P."/>
        </authorList>
    </citation>
    <scope>NUCLEOTIDE SEQUENCE [LARGE SCALE GENOMIC DNA]</scope>
    <source>
        <strain evidence="2 3">C126</strain>
    </source>
</reference>
<evidence type="ECO:0000313" key="3">
    <source>
        <dbReference type="Proteomes" id="UP000318237"/>
    </source>
</evidence>
<dbReference type="SUPFAM" id="SSF101478">
    <property type="entry name" value="ADP-ribosylglycohydrolase"/>
    <property type="match status" value="1"/>
</dbReference>
<dbReference type="EMBL" id="CP041054">
    <property type="protein sequence ID" value="QDE47161.1"/>
    <property type="molecule type" value="Genomic_DNA"/>
</dbReference>
<protein>
    <submittedName>
        <fullName evidence="2">Uncharacterized protein</fullName>
    </submittedName>
</protein>
<dbReference type="AlphaFoldDB" id="A0A4Y5ZNP6"/>
<accession>A0A4Y5ZNP6</accession>
<feature type="binding site" evidence="1">
    <location>
        <position position="25"/>
    </location>
    <ligand>
        <name>Mg(2+)</name>
        <dbReference type="ChEBI" id="CHEBI:18420"/>
        <label>1</label>
    </ligand>
</feature>
<dbReference type="Pfam" id="PF03747">
    <property type="entry name" value="ADP_ribosyl_GH"/>
    <property type="match status" value="1"/>
</dbReference>
<feature type="binding site" evidence="1">
    <location>
        <position position="27"/>
    </location>
    <ligand>
        <name>Mg(2+)</name>
        <dbReference type="ChEBI" id="CHEBI:18420"/>
        <label>1</label>
    </ligand>
</feature>
<dbReference type="Gene3D" id="1.10.4080.10">
    <property type="entry name" value="ADP-ribosylation/Crystallin J1"/>
    <property type="match status" value="1"/>
</dbReference>
<proteinExistence type="predicted"/>
<name>A0A4Y5ZNP6_9ENTR</name>
<dbReference type="InterPro" id="IPR005502">
    <property type="entry name" value="Ribosyl_crysJ1"/>
</dbReference>
<evidence type="ECO:0000256" key="1">
    <source>
        <dbReference type="PIRSR" id="PIRSR605502-1"/>
    </source>
</evidence>
<dbReference type="GO" id="GO:0046872">
    <property type="term" value="F:metal ion binding"/>
    <property type="evidence" value="ECO:0007669"/>
    <property type="project" value="UniProtKB-KW"/>
</dbReference>
<keyword evidence="1" id="KW-0479">Metal-binding</keyword>
<dbReference type="InterPro" id="IPR036705">
    <property type="entry name" value="Ribosyl_crysJ1_sf"/>
</dbReference>
<feature type="binding site" evidence="1">
    <location>
        <position position="26"/>
    </location>
    <ligand>
        <name>Mg(2+)</name>
        <dbReference type="ChEBI" id="CHEBI:18420"/>
        <label>1</label>
    </ligand>
</feature>
<gene>
    <name evidence="2" type="ORF">EIN43_02330</name>
</gene>
<evidence type="ECO:0000313" key="2">
    <source>
        <dbReference type="EMBL" id="QDE47161.1"/>
    </source>
</evidence>
<comment type="cofactor">
    <cofactor evidence="1">
        <name>Mg(2+)</name>
        <dbReference type="ChEBI" id="CHEBI:18420"/>
    </cofactor>
    <text evidence="1">Binds 2 magnesium ions per subunit.</text>
</comment>
<organism evidence="2 3">
    <name type="scientific">Enterobacter hormaechei</name>
    <dbReference type="NCBI Taxonomy" id="158836"/>
    <lineage>
        <taxon>Bacteria</taxon>
        <taxon>Pseudomonadati</taxon>
        <taxon>Pseudomonadota</taxon>
        <taxon>Gammaproteobacteria</taxon>
        <taxon>Enterobacterales</taxon>
        <taxon>Enterobacteriaceae</taxon>
        <taxon>Enterobacter</taxon>
        <taxon>Enterobacter cloacae complex</taxon>
    </lineage>
</organism>
<keyword evidence="1" id="KW-0460">Magnesium</keyword>
<sequence length="112" mass="12555">MPRDRAYVKDMTGGGPFQLRAGEWTDDTSMALCLAETLLEKGDADTICFRNKLLEWYQHGYNSSNGVCFDIGNTTRFALEQYLTIGPDGAAILLQKLRVMLPLSDKPLSLFF</sequence>
<dbReference type="Proteomes" id="UP000318237">
    <property type="component" value="Chromosome"/>
</dbReference>